<organism evidence="3 5">
    <name type="scientific">Streptomyces nigra</name>
    <dbReference type="NCBI Taxonomy" id="1827580"/>
    <lineage>
        <taxon>Bacteria</taxon>
        <taxon>Bacillati</taxon>
        <taxon>Actinomycetota</taxon>
        <taxon>Actinomycetes</taxon>
        <taxon>Kitasatosporales</taxon>
        <taxon>Streptomycetaceae</taxon>
        <taxon>Streptomyces</taxon>
    </lineage>
</organism>
<evidence type="ECO:0000256" key="2">
    <source>
        <dbReference type="SAM" id="Phobius"/>
    </source>
</evidence>
<dbReference type="EMBL" id="CP108125">
    <property type="protein sequence ID" value="WTO80900.1"/>
    <property type="molecule type" value="Genomic_DNA"/>
</dbReference>
<feature type="region of interest" description="Disordered" evidence="1">
    <location>
        <begin position="87"/>
        <end position="108"/>
    </location>
</feature>
<evidence type="ECO:0000313" key="4">
    <source>
        <dbReference type="EMBL" id="WTO87429.1"/>
    </source>
</evidence>
<sequence length="108" mass="11086">MNISSSSLAVTGIGIGITTKMVGVPAWAVVLCVLAVALVALTSQVLAYRAKGKETDNVDARRQQIVDVAAVLPPEHYAAVLGEVARGLAQHDSPPPPPADPAPPSRSP</sequence>
<proteinExistence type="predicted"/>
<evidence type="ECO:0000256" key="1">
    <source>
        <dbReference type="SAM" id="MobiDB-lite"/>
    </source>
</evidence>
<keyword evidence="2" id="KW-1133">Transmembrane helix</keyword>
<evidence type="ECO:0000313" key="3">
    <source>
        <dbReference type="EMBL" id="WTO80900.1"/>
    </source>
</evidence>
<name>A0ABZ1IMT4_9ACTN</name>
<feature type="compositionally biased region" description="Pro residues" evidence="1">
    <location>
        <begin position="93"/>
        <end position="108"/>
    </location>
</feature>
<keyword evidence="2" id="KW-0472">Membrane</keyword>
<reference evidence="3 5" key="1">
    <citation type="submission" date="2022-10" db="EMBL/GenBank/DDBJ databases">
        <title>The complete genomes of actinobacterial strains from the NBC collection.</title>
        <authorList>
            <person name="Joergensen T.S."/>
            <person name="Alvarez Arevalo M."/>
            <person name="Sterndorff E.B."/>
            <person name="Faurdal D."/>
            <person name="Vuksanovic O."/>
            <person name="Mourched A.-S."/>
            <person name="Charusanti P."/>
            <person name="Shaw S."/>
            <person name="Blin K."/>
            <person name="Weber T."/>
        </authorList>
    </citation>
    <scope>NUCLEOTIDE SEQUENCE [LARGE SCALE GENOMIC DNA]</scope>
    <source>
        <strain evidence="3 5">NBC_00206</strain>
    </source>
</reference>
<dbReference type="Proteomes" id="UP001622690">
    <property type="component" value="Chromosome"/>
</dbReference>
<keyword evidence="5" id="KW-1185">Reference proteome</keyword>
<protein>
    <submittedName>
        <fullName evidence="3">Uncharacterized protein</fullName>
    </submittedName>
</protein>
<dbReference type="RefSeq" id="WP_381868467.1">
    <property type="nucleotide sequence ID" value="NZ_CP108125.1"/>
</dbReference>
<evidence type="ECO:0000313" key="5">
    <source>
        <dbReference type="Proteomes" id="UP001622690"/>
    </source>
</evidence>
<gene>
    <name evidence="3" type="ORF">OHU27_00010</name>
    <name evidence="4" type="ORF">OHU27_35365</name>
</gene>
<dbReference type="EMBL" id="CP108125">
    <property type="protein sequence ID" value="WTO87429.1"/>
    <property type="molecule type" value="Genomic_DNA"/>
</dbReference>
<keyword evidence="2" id="KW-0812">Transmembrane</keyword>
<feature type="transmembrane region" description="Helical" evidence="2">
    <location>
        <begin position="26"/>
        <end position="48"/>
    </location>
</feature>
<accession>A0ABZ1IMT4</accession>